<dbReference type="Proteomes" id="UP000016932">
    <property type="component" value="Unassembled WGS sequence"/>
</dbReference>
<protein>
    <submittedName>
        <fullName evidence="3">Uncharacterized protein</fullName>
    </submittedName>
</protein>
<dbReference type="OrthoDB" id="10504670at2759"/>
<evidence type="ECO:0000256" key="2">
    <source>
        <dbReference type="SAM" id="SignalP"/>
    </source>
</evidence>
<gene>
    <name evidence="3" type="ORF">MYCFIDRAFT_78520</name>
</gene>
<dbReference type="KEGG" id="pfj:MYCFIDRAFT_78520"/>
<dbReference type="RefSeq" id="XP_007920515.1">
    <property type="nucleotide sequence ID" value="XM_007922324.1"/>
</dbReference>
<proteinExistence type="predicted"/>
<dbReference type="EMBL" id="KB446555">
    <property type="protein sequence ID" value="EME89696.1"/>
    <property type="molecule type" value="Genomic_DNA"/>
</dbReference>
<feature type="region of interest" description="Disordered" evidence="1">
    <location>
        <begin position="256"/>
        <end position="277"/>
    </location>
</feature>
<evidence type="ECO:0000313" key="3">
    <source>
        <dbReference type="EMBL" id="EME89696.1"/>
    </source>
</evidence>
<feature type="chain" id="PRO_5004109700" evidence="2">
    <location>
        <begin position="19"/>
        <end position="387"/>
    </location>
</feature>
<name>N1QBW5_PSEFD</name>
<feature type="signal peptide" evidence="2">
    <location>
        <begin position="1"/>
        <end position="18"/>
    </location>
</feature>
<evidence type="ECO:0000313" key="4">
    <source>
        <dbReference type="Proteomes" id="UP000016932"/>
    </source>
</evidence>
<keyword evidence="2" id="KW-0732">Signal</keyword>
<dbReference type="AlphaFoldDB" id="N1QBW5"/>
<evidence type="ECO:0000256" key="1">
    <source>
        <dbReference type="SAM" id="MobiDB-lite"/>
    </source>
</evidence>
<keyword evidence="4" id="KW-1185">Reference proteome</keyword>
<dbReference type="VEuPathDB" id="FungiDB:MYCFIDRAFT_78520"/>
<accession>N1QBW5</accession>
<organism evidence="3 4">
    <name type="scientific">Pseudocercospora fijiensis (strain CIRAD86)</name>
    <name type="common">Black leaf streak disease fungus</name>
    <name type="synonym">Mycosphaerella fijiensis</name>
    <dbReference type="NCBI Taxonomy" id="383855"/>
    <lineage>
        <taxon>Eukaryota</taxon>
        <taxon>Fungi</taxon>
        <taxon>Dikarya</taxon>
        <taxon>Ascomycota</taxon>
        <taxon>Pezizomycotina</taxon>
        <taxon>Dothideomycetes</taxon>
        <taxon>Dothideomycetidae</taxon>
        <taxon>Mycosphaerellales</taxon>
        <taxon>Mycosphaerellaceae</taxon>
        <taxon>Pseudocercospora</taxon>
    </lineage>
</organism>
<dbReference type="HOGENOM" id="CLU_713952_0_0_1"/>
<dbReference type="GeneID" id="19341472"/>
<reference evidence="3 4" key="1">
    <citation type="journal article" date="2012" name="PLoS Pathog.">
        <title>Diverse lifestyles and strategies of plant pathogenesis encoded in the genomes of eighteen Dothideomycetes fungi.</title>
        <authorList>
            <person name="Ohm R.A."/>
            <person name="Feau N."/>
            <person name="Henrissat B."/>
            <person name="Schoch C.L."/>
            <person name="Horwitz B.A."/>
            <person name="Barry K.W."/>
            <person name="Condon B.J."/>
            <person name="Copeland A.C."/>
            <person name="Dhillon B."/>
            <person name="Glaser F."/>
            <person name="Hesse C.N."/>
            <person name="Kosti I."/>
            <person name="LaButti K."/>
            <person name="Lindquist E.A."/>
            <person name="Lucas S."/>
            <person name="Salamov A.A."/>
            <person name="Bradshaw R.E."/>
            <person name="Ciuffetti L."/>
            <person name="Hamelin R.C."/>
            <person name="Kema G.H.J."/>
            <person name="Lawrence C."/>
            <person name="Scott J.A."/>
            <person name="Spatafora J.W."/>
            <person name="Turgeon B.G."/>
            <person name="de Wit P.J.G.M."/>
            <person name="Zhong S."/>
            <person name="Goodwin S.B."/>
            <person name="Grigoriev I.V."/>
        </authorList>
    </citation>
    <scope>NUCLEOTIDE SEQUENCE [LARGE SCALE GENOMIC DNA]</scope>
    <source>
        <strain evidence="3 4">CIRAD86</strain>
    </source>
</reference>
<sequence>MHLTSVFPYLCLAICAQASRLVTRQSSDSTLPIHLYIQQVQTVIYAIDHIKLNESETACNDDTTEARLNATGLDGPLGHLLLCEDSIGIVIFPNITQAERDIKTALSALQAAQNGTNTSTNCNNLRLDALAQAGIDPEAINLLLCDASKAPIPTPSPTPLWTNTTNPYENTISSPTGTGIRANSSRLALAPLPSASSSSFITTMANGAALTLSINIPLNSPFSTILTPNLSATPTKNSQKISSPIPLNATITVTSSTTTTTTTLPPGPPLTRTSTSSRNPRTLTIWQIVYVTPRKPPSTSPSTLRIPLTATFSTQLVPVVVTVTSTTSIFTTTAGIFSQQQQPPLPPVTLTQSQSVRDPRTVTVWEVVYVTAISRSNKSVVGGVNSL</sequence>